<dbReference type="Proteomes" id="UP000619457">
    <property type="component" value="Unassembled WGS sequence"/>
</dbReference>
<evidence type="ECO:0000313" key="1">
    <source>
        <dbReference type="EMBL" id="GGZ35344.1"/>
    </source>
</evidence>
<sequence>MLTPYQYASNTPIASIDLEGAEGLWYVYAKSGMYGEKTSTIINATEDGVKLTVLEAYEFLTKDAYKISTWKQLGYLLEEVILSSSPYSGIYNPNTPQLDALVNNFEINVINGDLYSRTKVLSSFSTGLIISALSDKGLGKLSELSHLSKFKNGASKLMSTGQLDDIARRFPDSEFYGDPRGTFVAPASEIDELLNSGASRVEIAERLGITDDLFLEGDLIRIDVSPKAFENLRIPTGSESGVNNMFKSGGRTSGGVREGILNNIRKKSSNINTKIVNEE</sequence>
<dbReference type="AlphaFoldDB" id="A0A918UV63"/>
<comment type="caution">
    <text evidence="1">The sequence shown here is derived from an EMBL/GenBank/DDBJ whole genome shotgun (WGS) entry which is preliminary data.</text>
</comment>
<accession>A0A918UV63</accession>
<organism evidence="1 2">
    <name type="scientific">Echinicola pacifica</name>
    <dbReference type="NCBI Taxonomy" id="346377"/>
    <lineage>
        <taxon>Bacteria</taxon>
        <taxon>Pseudomonadati</taxon>
        <taxon>Bacteroidota</taxon>
        <taxon>Cytophagia</taxon>
        <taxon>Cytophagales</taxon>
        <taxon>Cyclobacteriaceae</taxon>
        <taxon>Echinicola</taxon>
    </lineage>
</organism>
<evidence type="ECO:0008006" key="3">
    <source>
        <dbReference type="Google" id="ProtNLM"/>
    </source>
</evidence>
<evidence type="ECO:0000313" key="2">
    <source>
        <dbReference type="Proteomes" id="UP000619457"/>
    </source>
</evidence>
<keyword evidence="2" id="KW-1185">Reference proteome</keyword>
<reference evidence="1" key="2">
    <citation type="submission" date="2020-09" db="EMBL/GenBank/DDBJ databases">
        <authorList>
            <person name="Sun Q."/>
            <person name="Kim S."/>
        </authorList>
    </citation>
    <scope>NUCLEOTIDE SEQUENCE</scope>
    <source>
        <strain evidence="1">KCTC 12368</strain>
    </source>
</reference>
<protein>
    <recommendedName>
        <fullName evidence="3">RHS repeat-associated core domain-containing protein</fullName>
    </recommendedName>
</protein>
<reference evidence="1" key="1">
    <citation type="journal article" date="2014" name="Int. J. Syst. Evol. Microbiol.">
        <title>Complete genome sequence of Corynebacterium casei LMG S-19264T (=DSM 44701T), isolated from a smear-ripened cheese.</title>
        <authorList>
            <consortium name="US DOE Joint Genome Institute (JGI-PGF)"/>
            <person name="Walter F."/>
            <person name="Albersmeier A."/>
            <person name="Kalinowski J."/>
            <person name="Ruckert C."/>
        </authorList>
    </citation>
    <scope>NUCLEOTIDE SEQUENCE</scope>
    <source>
        <strain evidence="1">KCTC 12368</strain>
    </source>
</reference>
<gene>
    <name evidence="1" type="ORF">GCM10007049_30960</name>
</gene>
<dbReference type="EMBL" id="BMWX01000005">
    <property type="protein sequence ID" value="GGZ35344.1"/>
    <property type="molecule type" value="Genomic_DNA"/>
</dbReference>
<name>A0A918UV63_9BACT</name>
<proteinExistence type="predicted"/>